<evidence type="ECO:0000313" key="19">
    <source>
        <dbReference type="Proteomes" id="UP000625210"/>
    </source>
</evidence>
<dbReference type="GO" id="GO:0032299">
    <property type="term" value="C:ribonuclease H2 complex"/>
    <property type="evidence" value="ECO:0007669"/>
    <property type="project" value="TreeGrafter"/>
</dbReference>
<dbReference type="Pfam" id="PF01351">
    <property type="entry name" value="RNase_HII"/>
    <property type="match status" value="1"/>
</dbReference>
<evidence type="ECO:0000256" key="12">
    <source>
        <dbReference type="ARBA" id="ARBA00022801"/>
    </source>
</evidence>
<reference evidence="18" key="1">
    <citation type="journal article" date="2014" name="Int. J. Syst. Evol. Microbiol.">
        <title>Complete genome sequence of Corynebacterium casei LMG S-19264T (=DSM 44701T), isolated from a smear-ripened cheese.</title>
        <authorList>
            <consortium name="US DOE Joint Genome Institute (JGI-PGF)"/>
            <person name="Walter F."/>
            <person name="Albersmeier A."/>
            <person name="Kalinowski J."/>
            <person name="Ruckert C."/>
        </authorList>
    </citation>
    <scope>NUCLEOTIDE SEQUENCE</scope>
    <source>
        <strain evidence="18">CGMCC 1.15179</strain>
    </source>
</reference>
<evidence type="ECO:0000256" key="8">
    <source>
        <dbReference type="ARBA" id="ARBA00022490"/>
    </source>
</evidence>
<dbReference type="EMBL" id="BMHQ01000005">
    <property type="protein sequence ID" value="GGE16454.1"/>
    <property type="molecule type" value="Genomic_DNA"/>
</dbReference>
<comment type="catalytic activity">
    <reaction evidence="1 14 15 16">
        <text>Endonucleolytic cleavage to 5'-phosphomonoester.</text>
        <dbReference type="EC" id="3.1.26.4"/>
    </reaction>
</comment>
<dbReference type="PROSITE" id="PS51975">
    <property type="entry name" value="RNASE_H_2"/>
    <property type="match status" value="1"/>
</dbReference>
<comment type="function">
    <text evidence="3 14 16">Endonuclease that specifically degrades the RNA of RNA-DNA hybrids.</text>
</comment>
<evidence type="ECO:0000256" key="2">
    <source>
        <dbReference type="ARBA" id="ARBA00001946"/>
    </source>
</evidence>
<evidence type="ECO:0000256" key="6">
    <source>
        <dbReference type="ARBA" id="ARBA00012180"/>
    </source>
</evidence>
<dbReference type="GO" id="GO:0006298">
    <property type="term" value="P:mismatch repair"/>
    <property type="evidence" value="ECO:0007669"/>
    <property type="project" value="TreeGrafter"/>
</dbReference>
<dbReference type="InterPro" id="IPR022898">
    <property type="entry name" value="RNase_HII"/>
</dbReference>
<keyword evidence="12 14" id="KW-0378">Hydrolase</keyword>
<dbReference type="GO" id="GO:0030145">
    <property type="term" value="F:manganese ion binding"/>
    <property type="evidence" value="ECO:0007669"/>
    <property type="project" value="UniProtKB-UniRule"/>
</dbReference>
<comment type="cofactor">
    <cofactor evidence="2">
        <name>Mg(2+)</name>
        <dbReference type="ChEBI" id="CHEBI:18420"/>
    </cofactor>
</comment>
<dbReference type="PANTHER" id="PTHR10954:SF18">
    <property type="entry name" value="RIBONUCLEASE HII"/>
    <property type="match status" value="1"/>
</dbReference>
<dbReference type="GO" id="GO:0004523">
    <property type="term" value="F:RNA-DNA hybrid ribonuclease activity"/>
    <property type="evidence" value="ECO:0007669"/>
    <property type="project" value="UniProtKB-UniRule"/>
</dbReference>
<proteinExistence type="inferred from homology"/>
<keyword evidence="8 14" id="KW-0963">Cytoplasm</keyword>
<feature type="binding site" evidence="14 15">
    <location>
        <position position="80"/>
    </location>
    <ligand>
        <name>a divalent metal cation</name>
        <dbReference type="ChEBI" id="CHEBI:60240"/>
    </ligand>
</feature>
<evidence type="ECO:0000256" key="7">
    <source>
        <dbReference type="ARBA" id="ARBA00019179"/>
    </source>
</evidence>
<evidence type="ECO:0000256" key="14">
    <source>
        <dbReference type="HAMAP-Rule" id="MF_00052"/>
    </source>
</evidence>
<dbReference type="SUPFAM" id="SSF53098">
    <property type="entry name" value="Ribonuclease H-like"/>
    <property type="match status" value="1"/>
</dbReference>
<accession>A0A8J2VF42</accession>
<keyword evidence="11 14" id="KW-0255">Endonuclease</keyword>
<dbReference type="Proteomes" id="UP000625210">
    <property type="component" value="Unassembled WGS sequence"/>
</dbReference>
<feature type="binding site" evidence="14 15">
    <location>
        <position position="171"/>
    </location>
    <ligand>
        <name>a divalent metal cation</name>
        <dbReference type="ChEBI" id="CHEBI:60240"/>
    </ligand>
</feature>
<dbReference type="GO" id="GO:0005737">
    <property type="term" value="C:cytoplasm"/>
    <property type="evidence" value="ECO:0007669"/>
    <property type="project" value="UniProtKB-SubCell"/>
</dbReference>
<evidence type="ECO:0000259" key="17">
    <source>
        <dbReference type="PROSITE" id="PS51975"/>
    </source>
</evidence>
<keyword evidence="10 14" id="KW-0479">Metal-binding</keyword>
<dbReference type="EC" id="3.1.26.4" evidence="6 14"/>
<comment type="subcellular location">
    <subcellularLocation>
        <location evidence="4 14">Cytoplasm</location>
    </subcellularLocation>
</comment>
<dbReference type="GO" id="GO:0003723">
    <property type="term" value="F:RNA binding"/>
    <property type="evidence" value="ECO:0007669"/>
    <property type="project" value="UniProtKB-UniRule"/>
</dbReference>
<keyword evidence="19" id="KW-1185">Reference proteome</keyword>
<dbReference type="NCBIfam" id="NF000595">
    <property type="entry name" value="PRK00015.1-3"/>
    <property type="match status" value="1"/>
</dbReference>
<dbReference type="CDD" id="cd07182">
    <property type="entry name" value="RNase_HII_bacteria_HII_like"/>
    <property type="match status" value="1"/>
</dbReference>
<dbReference type="InterPro" id="IPR012337">
    <property type="entry name" value="RNaseH-like_sf"/>
</dbReference>
<dbReference type="PANTHER" id="PTHR10954">
    <property type="entry name" value="RIBONUCLEASE H2 SUBUNIT A"/>
    <property type="match status" value="1"/>
</dbReference>
<dbReference type="RefSeq" id="WP_188647510.1">
    <property type="nucleotide sequence ID" value="NZ_BMHQ01000005.1"/>
</dbReference>
<sequence>MKVKGTIREIKERLNQGIGVTDDWIQALLRDERAGVQKLAQGYLRQQERLRRETARIEAMWQFERTYRQKGFQAIAGVDEAGRGPLAGPVVASAVILPEDFDASGLNDSKKLTEEERLALRERILQEATAVGVGIVDAVTIDHINILQATYEAMRRAVADLQPAPDILLLDAVQVPGLSMAQHPIVKGDALSHSIAAASIIAKTTRDEWMREAAQQFPEYGFDRHMGYGTPDHLAALAKWGPCPLHRKSFAPVRALMDGEKSQESTG</sequence>
<keyword evidence="13 14" id="KW-0464">Manganese</keyword>
<dbReference type="InterPro" id="IPR036397">
    <property type="entry name" value="RNaseH_sf"/>
</dbReference>
<dbReference type="FunFam" id="3.30.420.10:FF:000006">
    <property type="entry name" value="Ribonuclease HII"/>
    <property type="match status" value="1"/>
</dbReference>
<evidence type="ECO:0000256" key="16">
    <source>
        <dbReference type="RuleBase" id="RU003515"/>
    </source>
</evidence>
<comment type="similarity">
    <text evidence="5 14 16">Belongs to the RNase HII family.</text>
</comment>
<dbReference type="GO" id="GO:0043137">
    <property type="term" value="P:DNA replication, removal of RNA primer"/>
    <property type="evidence" value="ECO:0007669"/>
    <property type="project" value="TreeGrafter"/>
</dbReference>
<dbReference type="InterPro" id="IPR024567">
    <property type="entry name" value="RNase_HII/HIII_dom"/>
</dbReference>
<evidence type="ECO:0000256" key="15">
    <source>
        <dbReference type="PROSITE-ProRule" id="PRU01319"/>
    </source>
</evidence>
<evidence type="ECO:0000256" key="5">
    <source>
        <dbReference type="ARBA" id="ARBA00007383"/>
    </source>
</evidence>
<evidence type="ECO:0000256" key="13">
    <source>
        <dbReference type="ARBA" id="ARBA00023211"/>
    </source>
</evidence>
<keyword evidence="9 14" id="KW-0540">Nuclease</keyword>
<dbReference type="Gene3D" id="3.30.420.10">
    <property type="entry name" value="Ribonuclease H-like superfamily/Ribonuclease H"/>
    <property type="match status" value="1"/>
</dbReference>
<reference evidence="18" key="2">
    <citation type="submission" date="2020-09" db="EMBL/GenBank/DDBJ databases">
        <authorList>
            <person name="Sun Q."/>
            <person name="Zhou Y."/>
        </authorList>
    </citation>
    <scope>NUCLEOTIDE SEQUENCE</scope>
    <source>
        <strain evidence="18">CGMCC 1.15179</strain>
    </source>
</reference>
<comment type="caution">
    <text evidence="18">The sequence shown here is derived from an EMBL/GenBank/DDBJ whole genome shotgun (WGS) entry which is preliminary data.</text>
</comment>
<gene>
    <name evidence="14 18" type="primary">rnhB</name>
    <name evidence="18" type="ORF">GCM10011571_17690</name>
</gene>
<name>A0A8J2VF42_9BACL</name>
<evidence type="ECO:0000313" key="18">
    <source>
        <dbReference type="EMBL" id="GGE16454.1"/>
    </source>
</evidence>
<organism evidence="18 19">
    <name type="scientific">Marinithermofilum abyssi</name>
    <dbReference type="NCBI Taxonomy" id="1571185"/>
    <lineage>
        <taxon>Bacteria</taxon>
        <taxon>Bacillati</taxon>
        <taxon>Bacillota</taxon>
        <taxon>Bacilli</taxon>
        <taxon>Bacillales</taxon>
        <taxon>Thermoactinomycetaceae</taxon>
        <taxon>Marinithermofilum</taxon>
    </lineage>
</organism>
<dbReference type="InterPro" id="IPR001352">
    <property type="entry name" value="RNase_HII/HIII"/>
</dbReference>
<dbReference type="NCBIfam" id="NF000594">
    <property type="entry name" value="PRK00015.1-1"/>
    <property type="match status" value="1"/>
</dbReference>
<dbReference type="HAMAP" id="MF_00052_B">
    <property type="entry name" value="RNase_HII_B"/>
    <property type="match status" value="1"/>
</dbReference>
<feature type="binding site" evidence="14 15">
    <location>
        <position position="79"/>
    </location>
    <ligand>
        <name>a divalent metal cation</name>
        <dbReference type="ChEBI" id="CHEBI:60240"/>
    </ligand>
</feature>
<protein>
    <recommendedName>
        <fullName evidence="7 14">Ribonuclease HII</fullName>
        <shortName evidence="14">RNase HII</shortName>
        <ecNumber evidence="6 14">3.1.26.4</ecNumber>
    </recommendedName>
</protein>
<dbReference type="AlphaFoldDB" id="A0A8J2VF42"/>
<evidence type="ECO:0000256" key="10">
    <source>
        <dbReference type="ARBA" id="ARBA00022723"/>
    </source>
</evidence>
<feature type="domain" description="RNase H type-2" evidence="17">
    <location>
        <begin position="73"/>
        <end position="262"/>
    </location>
</feature>
<evidence type="ECO:0000256" key="4">
    <source>
        <dbReference type="ARBA" id="ARBA00004496"/>
    </source>
</evidence>
<evidence type="ECO:0000256" key="11">
    <source>
        <dbReference type="ARBA" id="ARBA00022759"/>
    </source>
</evidence>
<evidence type="ECO:0000256" key="9">
    <source>
        <dbReference type="ARBA" id="ARBA00022722"/>
    </source>
</evidence>
<evidence type="ECO:0000256" key="3">
    <source>
        <dbReference type="ARBA" id="ARBA00004065"/>
    </source>
</evidence>
<evidence type="ECO:0000256" key="1">
    <source>
        <dbReference type="ARBA" id="ARBA00000077"/>
    </source>
</evidence>
<comment type="cofactor">
    <cofactor evidence="14 15">
        <name>Mn(2+)</name>
        <dbReference type="ChEBI" id="CHEBI:29035"/>
    </cofactor>
    <cofactor evidence="14 15">
        <name>Mg(2+)</name>
        <dbReference type="ChEBI" id="CHEBI:18420"/>
    </cofactor>
    <text evidence="14 15">Manganese or magnesium. Binds 1 divalent metal ion per monomer in the absence of substrate. May bind a second metal ion after substrate binding.</text>
</comment>